<keyword evidence="1" id="KW-0732">Signal</keyword>
<dbReference type="AlphaFoldDB" id="A0A0K2H4J6"/>
<dbReference type="KEGG" id="clw:CLAC_09345"/>
<feature type="domain" description="SGNH hydrolase-type esterase" evidence="2">
    <location>
        <begin position="39"/>
        <end position="265"/>
    </location>
</feature>
<dbReference type="RefSeq" id="WP_053412652.1">
    <property type="nucleotide sequence ID" value="NZ_CP006841.1"/>
</dbReference>
<reference evidence="3 4" key="1">
    <citation type="submission" date="2013-10" db="EMBL/GenBank/DDBJ databases">
        <title>Complete genome sequence of Corynebacterium lactis DSM 45799(T), isolated from raw cow milk.</title>
        <authorList>
            <person name="Ruckert C."/>
            <person name="Albersmeier A."/>
            <person name="Lipski A."/>
            <person name="Kalinowski J."/>
        </authorList>
    </citation>
    <scope>NUCLEOTIDE SEQUENCE [LARGE SCALE GENOMIC DNA]</scope>
    <source>
        <strain evidence="3 4">RW2-5</strain>
    </source>
</reference>
<evidence type="ECO:0000259" key="2">
    <source>
        <dbReference type="Pfam" id="PF13472"/>
    </source>
</evidence>
<organism evidence="3 4">
    <name type="scientific">Corynebacterium lactis RW2-5</name>
    <dbReference type="NCBI Taxonomy" id="1408189"/>
    <lineage>
        <taxon>Bacteria</taxon>
        <taxon>Bacillati</taxon>
        <taxon>Actinomycetota</taxon>
        <taxon>Actinomycetes</taxon>
        <taxon>Mycobacteriales</taxon>
        <taxon>Corynebacteriaceae</taxon>
        <taxon>Corynebacterium</taxon>
    </lineage>
</organism>
<dbReference type="Gene3D" id="3.40.50.1110">
    <property type="entry name" value="SGNH hydrolase"/>
    <property type="match status" value="2"/>
</dbReference>
<protein>
    <recommendedName>
        <fullName evidence="2">SGNH hydrolase-type esterase domain-containing protein</fullName>
    </recommendedName>
</protein>
<feature type="signal peptide" evidence="1">
    <location>
        <begin position="1"/>
        <end position="31"/>
    </location>
</feature>
<dbReference type="Proteomes" id="UP000058446">
    <property type="component" value="Chromosome"/>
</dbReference>
<evidence type="ECO:0000256" key="1">
    <source>
        <dbReference type="SAM" id="SignalP"/>
    </source>
</evidence>
<evidence type="ECO:0000313" key="3">
    <source>
        <dbReference type="EMBL" id="ALA68636.1"/>
    </source>
</evidence>
<dbReference type="SUPFAM" id="SSF52266">
    <property type="entry name" value="SGNH hydrolase"/>
    <property type="match status" value="1"/>
</dbReference>
<accession>A0A0K2H4J6</accession>
<proteinExistence type="predicted"/>
<feature type="chain" id="PRO_5005477236" description="SGNH hydrolase-type esterase domain-containing protein" evidence="1">
    <location>
        <begin position="32"/>
        <end position="279"/>
    </location>
</feature>
<gene>
    <name evidence="3" type="ORF">CLAC_09345</name>
</gene>
<dbReference type="InterPro" id="IPR013830">
    <property type="entry name" value="SGNH_hydro"/>
</dbReference>
<dbReference type="EMBL" id="CP006841">
    <property type="protein sequence ID" value="ALA68636.1"/>
    <property type="molecule type" value="Genomic_DNA"/>
</dbReference>
<dbReference type="Pfam" id="PF13472">
    <property type="entry name" value="Lipase_GDSL_2"/>
    <property type="match status" value="1"/>
</dbReference>
<dbReference type="InterPro" id="IPR036514">
    <property type="entry name" value="SGNH_hydro_sf"/>
</dbReference>
<keyword evidence="4" id="KW-1185">Reference proteome</keyword>
<name>A0A0K2H4J6_9CORY</name>
<sequence length="279" mass="29309">MQKNVVRRATVPVAAAAAMVTSLLSGGVANALPAGKYVAFGDSFPANPGQMDPAVPGRGGCPVSSSNIGKHVAEQAGLELHDYSCNGTTVFIPNQPQKSVIGQVDNAIAQGSLGPDTQLATFFVGANDTMQASILPVPLQDDLYVKNLTEAIRKAQAVAPQARIMVIGYPAFTSADETHYACPINANGFAPHIPASLLHTVEMNLQNRQQRAAAETGVGFVNLKEVSHIDVAMCGKDGERQVSAILDSDTASYNMTNHPTFHGSQVMGTTIANVYKSTF</sequence>
<evidence type="ECO:0000313" key="4">
    <source>
        <dbReference type="Proteomes" id="UP000058446"/>
    </source>
</evidence>
<dbReference type="OrthoDB" id="4408698at2"/>
<dbReference type="STRING" id="1408189.CLAC_09345"/>
<dbReference type="PATRIC" id="fig|1408189.4.peg.1874"/>